<feature type="compositionally biased region" description="Basic and acidic residues" evidence="1">
    <location>
        <begin position="820"/>
        <end position="839"/>
    </location>
</feature>
<sequence length="1248" mass="135786">MQTYAIISNPIPPSFYSTTKPMAPRLVTSTSTQHLPTHDGLAPGRLPASASAVSLTYPQSASMHSLGVPPSRLQSSGTWTTSSAEMGLLGDVDDVGDRDLFVFEYNRLAKKHGVRLIMVDDFSAEQQGLQGPEKRGWLQRLLRTRAQPRHKRSVSDLAHMLHTGRDGPKLVDIQDMVRLSGKSMLYLPHEYTPCSLILPTCIRATAQHLSQNVTTRGLFRIPGSVRVVTALFDHYCQAERSGGDVAATVRGASLPLHIAHSVHDVASTFKRLLSVLPGGILGSLALLDALVAIYSQLNGEPEFPRTKQTKVRARLIALAIGTVKSHFRRELICAVFGLLSLIGRAAEVAPREDDEGRPLPTSDLMGYGALGIVFGPLLVGNMLEQYTMKLVTPTTGMLLFPLSPPRLRRERRKTKPGAPDGSAAPAVDKVMVANGITEMLIANWRDVVRQMRSLGMHYRRDISSVNLRNSLRPSTDQLGAAMPSDSNAPAPKDDLDLDAEPDVPPRKGRRRSKPLRNSASQRLMPKMSLATLSPTREESTAESDSDKPKPEADPGVQQDQPPHSSIVRILSPHDEAEQGARPLATPDRQVSPESIPPRVSSRSREDRDDLGAATAGLLPVESPKLPSPVSDKGGPTIPNRASSFDGSEDPPSRAPSCAASHGEAELGGKRAGIERRPSHLSRALLPLDRNSLDVKDARPESRQRQATRGTGGLDKENLNSDTSNLGRTPASQLAESRAGEAVTASRAYTVDRASLDKTPEGFYSKSSERDLGHGRSQGITVGSPFHGAARSPRELSSNTMPDDRLFCRAHSRSGRSRSHAATDENQQRSERDREVEAQHGSRQLRSHGSHGQVKAAIQTPSRSSSSEALSKRGSVRAMAAKFESQEPGAKARAGASGDCNCATTTSVVCACRRQSAWRRSSSDKSLASSIEAGCSRNSSRRYRRMIQVDASGRRPQVDAASQTDNLLQTEVPQAVAAVSSMPTLKWNTDPLAHRVQSVPSLGTMLPHRELPPVAHHVHRPRPLSAHQDCQDDVPVESFSRASSGTTLLYAQIQRLQRHLGTKTEEASQLRRQLDAQEGAEAGTLSEQLRGAMRDANMWRERAVTAERRVKVFERFTERLRGIRDAIFRQPDSPEQNEYLKKQGRGPRGAAQEDEEDGFEARKKSNRGEVAASEDSGEAQDAGIVAARIRKCLHRRSGADGKLERPESPTSLTVGGDGTWSPDSNVSDGTELMWEVAQELLQLEDDGVL</sequence>
<feature type="region of interest" description="Disordered" evidence="1">
    <location>
        <begin position="1196"/>
        <end position="1229"/>
    </location>
</feature>
<feature type="compositionally biased region" description="Basic and acidic residues" evidence="1">
    <location>
        <begin position="662"/>
        <end position="677"/>
    </location>
</feature>
<feature type="compositionally biased region" description="Low complexity" evidence="1">
    <location>
        <begin position="861"/>
        <end position="872"/>
    </location>
</feature>
<feature type="compositionally biased region" description="Polar residues" evidence="1">
    <location>
        <begin position="719"/>
        <end position="734"/>
    </location>
</feature>
<dbReference type="AlphaFoldDB" id="A0A2C5Z3U2"/>
<evidence type="ECO:0000256" key="1">
    <source>
        <dbReference type="SAM" id="MobiDB-lite"/>
    </source>
</evidence>
<dbReference type="InterPro" id="IPR008936">
    <property type="entry name" value="Rho_GTPase_activation_prot"/>
</dbReference>
<dbReference type="PROSITE" id="PS50238">
    <property type="entry name" value="RHOGAP"/>
    <property type="match status" value="1"/>
</dbReference>
<evidence type="ECO:0000313" key="3">
    <source>
        <dbReference type="EMBL" id="PHH73841.1"/>
    </source>
</evidence>
<reference evidence="3 4" key="1">
    <citation type="submission" date="2017-06" db="EMBL/GenBank/DDBJ databases">
        <title>Ant-infecting Ophiocordyceps genomes reveal a high diversity of potential behavioral manipulation genes and a possible major role for enterotoxins.</title>
        <authorList>
            <person name="De Bekker C."/>
            <person name="Evans H.C."/>
            <person name="Brachmann A."/>
            <person name="Hughes D.P."/>
        </authorList>
    </citation>
    <scope>NUCLEOTIDE SEQUENCE [LARGE SCALE GENOMIC DNA]</scope>
    <source>
        <strain evidence="3 4">1348a</strain>
    </source>
</reference>
<dbReference type="EMBL" id="NJEU01000474">
    <property type="protein sequence ID" value="PHH73841.1"/>
    <property type="molecule type" value="Genomic_DNA"/>
</dbReference>
<feature type="domain" description="Rho-GAP" evidence="2">
    <location>
        <begin position="171"/>
        <end position="448"/>
    </location>
</feature>
<accession>A0A2C5Z3U2</accession>
<dbReference type="GO" id="GO:0007165">
    <property type="term" value="P:signal transduction"/>
    <property type="evidence" value="ECO:0007669"/>
    <property type="project" value="InterPro"/>
</dbReference>
<protein>
    <recommendedName>
        <fullName evidence="2">Rho-GAP domain-containing protein</fullName>
    </recommendedName>
</protein>
<evidence type="ECO:0000259" key="2">
    <source>
        <dbReference type="PROSITE" id="PS50238"/>
    </source>
</evidence>
<feature type="compositionally biased region" description="Basic and acidic residues" evidence="1">
    <location>
        <begin position="1196"/>
        <end position="1206"/>
    </location>
</feature>
<comment type="caution">
    <text evidence="3">The sequence shown here is derived from an EMBL/GenBank/DDBJ whole genome shotgun (WGS) entry which is preliminary data.</text>
</comment>
<feature type="compositionally biased region" description="Basic and acidic residues" evidence="1">
    <location>
        <begin position="535"/>
        <end position="552"/>
    </location>
</feature>
<dbReference type="InterPro" id="IPR000198">
    <property type="entry name" value="RhoGAP_dom"/>
</dbReference>
<feature type="region of interest" description="Disordered" evidence="1">
    <location>
        <begin position="1126"/>
        <end position="1180"/>
    </location>
</feature>
<feature type="region of interest" description="Disordered" evidence="1">
    <location>
        <begin position="402"/>
        <end position="426"/>
    </location>
</feature>
<feature type="compositionally biased region" description="Basic residues" evidence="1">
    <location>
        <begin position="406"/>
        <end position="415"/>
    </location>
</feature>
<dbReference type="SUPFAM" id="SSF48350">
    <property type="entry name" value="GTPase activation domain, GAP"/>
    <property type="match status" value="1"/>
</dbReference>
<feature type="compositionally biased region" description="Basic residues" evidence="1">
    <location>
        <begin position="807"/>
        <end position="818"/>
    </location>
</feature>
<feature type="region of interest" description="Disordered" evidence="1">
    <location>
        <begin position="473"/>
        <end position="897"/>
    </location>
</feature>
<organism evidence="3 4">
    <name type="scientific">Ophiocordyceps australis</name>
    <dbReference type="NCBI Taxonomy" id="1399860"/>
    <lineage>
        <taxon>Eukaryota</taxon>
        <taxon>Fungi</taxon>
        <taxon>Dikarya</taxon>
        <taxon>Ascomycota</taxon>
        <taxon>Pezizomycotina</taxon>
        <taxon>Sordariomycetes</taxon>
        <taxon>Hypocreomycetidae</taxon>
        <taxon>Hypocreales</taxon>
        <taxon>Ophiocordycipitaceae</taxon>
        <taxon>Ophiocordyceps</taxon>
    </lineage>
</organism>
<dbReference type="Gene3D" id="1.10.555.10">
    <property type="entry name" value="Rho GTPase activation protein"/>
    <property type="match status" value="1"/>
</dbReference>
<dbReference type="SMART" id="SM00324">
    <property type="entry name" value="RhoGAP"/>
    <property type="match status" value="1"/>
</dbReference>
<proteinExistence type="predicted"/>
<dbReference type="Proteomes" id="UP000224854">
    <property type="component" value="Unassembled WGS sequence"/>
</dbReference>
<evidence type="ECO:0000313" key="4">
    <source>
        <dbReference type="Proteomes" id="UP000224854"/>
    </source>
</evidence>
<feature type="compositionally biased region" description="Basic and acidic residues" evidence="1">
    <location>
        <begin position="690"/>
        <end position="703"/>
    </location>
</feature>
<dbReference type="CDD" id="cd00159">
    <property type="entry name" value="RhoGAP"/>
    <property type="match status" value="1"/>
</dbReference>
<dbReference type="OrthoDB" id="9994905at2759"/>
<keyword evidence="4" id="KW-1185">Reference proteome</keyword>
<name>A0A2C5Z3U2_9HYPO</name>
<dbReference type="Pfam" id="PF00620">
    <property type="entry name" value="RhoGAP"/>
    <property type="match status" value="1"/>
</dbReference>
<gene>
    <name evidence="3" type="ORF">CDD82_5246</name>
</gene>